<feature type="compositionally biased region" description="Low complexity" evidence="1">
    <location>
        <begin position="112"/>
        <end position="121"/>
    </location>
</feature>
<evidence type="ECO:0000256" key="1">
    <source>
        <dbReference type="SAM" id="MobiDB-lite"/>
    </source>
</evidence>
<dbReference type="Proteomes" id="UP001501251">
    <property type="component" value="Unassembled WGS sequence"/>
</dbReference>
<gene>
    <name evidence="2" type="ORF">GCM10022252_07370</name>
</gene>
<accession>A0ABP8AD81</accession>
<organism evidence="2 3">
    <name type="scientific">Streptosporangium oxazolinicum</name>
    <dbReference type="NCBI Taxonomy" id="909287"/>
    <lineage>
        <taxon>Bacteria</taxon>
        <taxon>Bacillati</taxon>
        <taxon>Actinomycetota</taxon>
        <taxon>Actinomycetes</taxon>
        <taxon>Streptosporangiales</taxon>
        <taxon>Streptosporangiaceae</taxon>
        <taxon>Streptosporangium</taxon>
    </lineage>
</organism>
<evidence type="ECO:0000313" key="2">
    <source>
        <dbReference type="EMBL" id="GAA4182050.1"/>
    </source>
</evidence>
<proteinExistence type="predicted"/>
<comment type="caution">
    <text evidence="2">The sequence shown here is derived from an EMBL/GenBank/DDBJ whole genome shotgun (WGS) entry which is preliminary data.</text>
</comment>
<evidence type="ECO:0000313" key="3">
    <source>
        <dbReference type="Proteomes" id="UP001501251"/>
    </source>
</evidence>
<keyword evidence="3" id="KW-1185">Reference proteome</keyword>
<feature type="compositionally biased region" description="Basic and acidic residues" evidence="1">
    <location>
        <begin position="122"/>
        <end position="142"/>
    </location>
</feature>
<feature type="compositionally biased region" description="Low complexity" evidence="1">
    <location>
        <begin position="94"/>
        <end position="105"/>
    </location>
</feature>
<protein>
    <submittedName>
        <fullName evidence="2">Uncharacterized protein</fullName>
    </submittedName>
</protein>
<sequence>MNNPNAPVLGRITANGCGCFAESPPLPMGCAVCGHAPYAHGCPGLAADHEYAQPSAELMAVRLEARRLGIFLPTADEAPVEAIPLVPAQRRPESPASAPAAPAESLPKRMPRPAVRPAAAPTRRDDSRRPTPRPVEPRENRAARLTLARDSLSRRRARTTARAHGGTPPSTSQQAAWPPLTLLPNPLNHQTLRPGPAVAPDRGHSPDTPPPRRHQPYWQVAAA</sequence>
<feature type="region of interest" description="Disordered" evidence="1">
    <location>
        <begin position="87"/>
        <end position="223"/>
    </location>
</feature>
<dbReference type="RefSeq" id="WP_344914904.1">
    <property type="nucleotide sequence ID" value="NZ_BAABAQ010000001.1"/>
</dbReference>
<reference evidence="3" key="1">
    <citation type="journal article" date="2019" name="Int. J. Syst. Evol. Microbiol.">
        <title>The Global Catalogue of Microorganisms (GCM) 10K type strain sequencing project: providing services to taxonomists for standard genome sequencing and annotation.</title>
        <authorList>
            <consortium name="The Broad Institute Genomics Platform"/>
            <consortium name="The Broad Institute Genome Sequencing Center for Infectious Disease"/>
            <person name="Wu L."/>
            <person name="Ma J."/>
        </authorList>
    </citation>
    <scope>NUCLEOTIDE SEQUENCE [LARGE SCALE GENOMIC DNA]</scope>
    <source>
        <strain evidence="3">JCM 17388</strain>
    </source>
</reference>
<name>A0ABP8AD81_9ACTN</name>
<feature type="compositionally biased region" description="Low complexity" evidence="1">
    <location>
        <begin position="178"/>
        <end position="188"/>
    </location>
</feature>
<dbReference type="EMBL" id="BAABAQ010000001">
    <property type="protein sequence ID" value="GAA4182050.1"/>
    <property type="molecule type" value="Genomic_DNA"/>
</dbReference>